<evidence type="ECO:0000313" key="2">
    <source>
        <dbReference type="EMBL" id="GEO39716.1"/>
    </source>
</evidence>
<name>A0A512DTD7_9PROT</name>
<dbReference type="EMBL" id="BJYZ01000018">
    <property type="protein sequence ID" value="GEO39716.1"/>
    <property type="molecule type" value="Genomic_DNA"/>
</dbReference>
<accession>A0A512DTD7</accession>
<evidence type="ECO:0000259" key="1">
    <source>
        <dbReference type="Pfam" id="PF13281"/>
    </source>
</evidence>
<protein>
    <recommendedName>
        <fullName evidence="1">MAP3K TRAFs-binding domain-containing protein</fullName>
    </recommendedName>
</protein>
<reference evidence="2 3" key="1">
    <citation type="submission" date="2019-07" db="EMBL/GenBank/DDBJ databases">
        <title>Whole genome shotgun sequence of Skermanella aerolata NBRC 106429.</title>
        <authorList>
            <person name="Hosoyama A."/>
            <person name="Uohara A."/>
            <person name="Ohji S."/>
            <person name="Ichikawa N."/>
        </authorList>
    </citation>
    <scope>NUCLEOTIDE SEQUENCE [LARGE SCALE GENOMIC DNA]</scope>
    <source>
        <strain evidence="2 3">NBRC 106429</strain>
    </source>
</reference>
<evidence type="ECO:0000313" key="3">
    <source>
        <dbReference type="Proteomes" id="UP000321523"/>
    </source>
</evidence>
<dbReference type="RefSeq" id="WP_084720789.1">
    <property type="nucleotide sequence ID" value="NZ_BJYZ01000018.1"/>
</dbReference>
<keyword evidence="3" id="KW-1185">Reference proteome</keyword>
<comment type="caution">
    <text evidence="2">The sequence shown here is derived from an EMBL/GenBank/DDBJ whole genome shotgun (WGS) entry which is preliminary data.</text>
</comment>
<sequence>MTGTPSSETNGILERIHKDRWEEARSNGEPAVIDHLHDAIADYLAGFEADWRDAYPGVDAATLMEMVDPVDPRQAELLPVVRYAVKRRLAGRSPDYWDHATLLELAVLANDAAAAGDALTSALAAIREPWEPETSARNLRLIRDVRVQRGISADWIRTIEEQLAAAAGQVAAGRLPD</sequence>
<proteinExistence type="predicted"/>
<dbReference type="OrthoDB" id="5379851at2"/>
<organism evidence="2 3">
    <name type="scientific">Skermanella aerolata</name>
    <dbReference type="NCBI Taxonomy" id="393310"/>
    <lineage>
        <taxon>Bacteria</taxon>
        <taxon>Pseudomonadati</taxon>
        <taxon>Pseudomonadota</taxon>
        <taxon>Alphaproteobacteria</taxon>
        <taxon>Rhodospirillales</taxon>
        <taxon>Azospirillaceae</taxon>
        <taxon>Skermanella</taxon>
    </lineage>
</organism>
<dbReference type="InterPro" id="IPR025136">
    <property type="entry name" value="MAP3K_TRAF-bd"/>
</dbReference>
<feature type="domain" description="MAP3K TRAFs-binding" evidence="1">
    <location>
        <begin position="4"/>
        <end position="150"/>
    </location>
</feature>
<gene>
    <name evidence="2" type="ORF">SAE02_38640</name>
</gene>
<dbReference type="AlphaFoldDB" id="A0A512DTD7"/>
<dbReference type="Pfam" id="PF13281">
    <property type="entry name" value="MAP3K_TRAF_bd"/>
    <property type="match status" value="1"/>
</dbReference>
<dbReference type="Proteomes" id="UP000321523">
    <property type="component" value="Unassembled WGS sequence"/>
</dbReference>